<keyword evidence="3" id="KW-1185">Reference proteome</keyword>
<gene>
    <name evidence="2" type="ORF">CIT25_33500</name>
</gene>
<evidence type="ECO:0000313" key="3">
    <source>
        <dbReference type="Proteomes" id="UP000216215"/>
    </source>
</evidence>
<protein>
    <recommendedName>
        <fullName evidence="1">Solute-binding protein family 3/N-terminal domain-containing protein</fullName>
    </recommendedName>
</protein>
<dbReference type="InterPro" id="IPR001638">
    <property type="entry name" value="Solute-binding_3/MltF_N"/>
</dbReference>
<organism evidence="2 3">
    <name type="scientific">Mesorhizobium mediterraneum</name>
    <dbReference type="NCBI Taxonomy" id="43617"/>
    <lineage>
        <taxon>Bacteria</taxon>
        <taxon>Pseudomonadati</taxon>
        <taxon>Pseudomonadota</taxon>
        <taxon>Alphaproteobacteria</taxon>
        <taxon>Hyphomicrobiales</taxon>
        <taxon>Phyllobacteriaceae</taxon>
        <taxon>Mesorhizobium</taxon>
    </lineage>
</organism>
<proteinExistence type="predicted"/>
<name>A0AB36QZS1_9HYPH</name>
<dbReference type="EMBL" id="NPKI01000050">
    <property type="protein sequence ID" value="PAP97917.1"/>
    <property type="molecule type" value="Genomic_DNA"/>
</dbReference>
<comment type="caution">
    <text evidence="2">The sequence shown here is derived from an EMBL/GenBank/DDBJ whole genome shotgun (WGS) entry which is preliminary data.</text>
</comment>
<feature type="domain" description="Solute-binding protein family 3/N-terminal" evidence="1">
    <location>
        <begin position="50"/>
        <end position="132"/>
    </location>
</feature>
<accession>A0AB36QZS1</accession>
<dbReference type="Proteomes" id="UP000216215">
    <property type="component" value="Unassembled WGS sequence"/>
</dbReference>
<reference evidence="3" key="1">
    <citation type="submission" date="2017-08" db="EMBL/GenBank/DDBJ databases">
        <title>Mesorhizobium wenxinae sp. nov., a novel rhizobial species isolated from root nodules of chickpea (Cicer arietinum L.).</title>
        <authorList>
            <person name="Zhang J."/>
        </authorList>
    </citation>
    <scope>NUCLEOTIDE SEQUENCE [LARGE SCALE GENOMIC DNA]</scope>
    <source>
        <strain evidence="3">USDA 3392</strain>
    </source>
</reference>
<dbReference type="Pfam" id="PF00497">
    <property type="entry name" value="SBP_bac_3"/>
    <property type="match status" value="1"/>
</dbReference>
<dbReference type="AlphaFoldDB" id="A0AB36QZS1"/>
<sequence length="151" mass="16854">MHLMARKALHARPWPDVSVALPAAARELVSIKERGKLSAAHVRPISALQQIDEQNQIVSFDIDIANEVAKRLCMKRGALTTAWDRIVPGLMANRHDPIVGSTAIPEEREKAVDFVGSYYWLQDARLYPYGNEERGNDLQDTVARCFCGGRA</sequence>
<evidence type="ECO:0000313" key="2">
    <source>
        <dbReference type="EMBL" id="PAP97917.1"/>
    </source>
</evidence>
<dbReference type="SUPFAM" id="SSF53850">
    <property type="entry name" value="Periplasmic binding protein-like II"/>
    <property type="match status" value="1"/>
</dbReference>
<dbReference type="Gene3D" id="3.40.190.10">
    <property type="entry name" value="Periplasmic binding protein-like II"/>
    <property type="match status" value="2"/>
</dbReference>
<evidence type="ECO:0000259" key="1">
    <source>
        <dbReference type="Pfam" id="PF00497"/>
    </source>
</evidence>